<keyword evidence="5" id="KW-0902">Two-component regulatory system</keyword>
<feature type="transmembrane region" description="Helical" evidence="7">
    <location>
        <begin position="67"/>
        <end position="91"/>
    </location>
</feature>
<evidence type="ECO:0000256" key="4">
    <source>
        <dbReference type="ARBA" id="ARBA00022777"/>
    </source>
</evidence>
<dbReference type="SMART" id="SM00448">
    <property type="entry name" value="REC"/>
    <property type="match status" value="1"/>
</dbReference>
<dbReference type="PANTHER" id="PTHR43711">
    <property type="entry name" value="TWO-COMPONENT HISTIDINE KINASE"/>
    <property type="match status" value="1"/>
</dbReference>
<evidence type="ECO:0000256" key="5">
    <source>
        <dbReference type="ARBA" id="ARBA00023012"/>
    </source>
</evidence>
<evidence type="ECO:0000256" key="7">
    <source>
        <dbReference type="SAM" id="Phobius"/>
    </source>
</evidence>
<keyword evidence="7" id="KW-1133">Transmembrane helix</keyword>
<organism evidence="10 11">
    <name type="scientific">Methylomonas denitrificans</name>
    <dbReference type="NCBI Taxonomy" id="1538553"/>
    <lineage>
        <taxon>Bacteria</taxon>
        <taxon>Pseudomonadati</taxon>
        <taxon>Pseudomonadota</taxon>
        <taxon>Gammaproteobacteria</taxon>
        <taxon>Methylococcales</taxon>
        <taxon>Methylococcaceae</taxon>
        <taxon>Methylomonas</taxon>
    </lineage>
</organism>
<dbReference type="InterPro" id="IPR050736">
    <property type="entry name" value="Sensor_HK_Regulatory"/>
</dbReference>
<evidence type="ECO:0000259" key="8">
    <source>
        <dbReference type="PROSITE" id="PS50109"/>
    </source>
</evidence>
<gene>
    <name evidence="10" type="ORF">JT25_020400</name>
</gene>
<dbReference type="KEGG" id="mdn:JT25_020400"/>
<feature type="domain" description="Histidine kinase" evidence="8">
    <location>
        <begin position="256"/>
        <end position="478"/>
    </location>
</feature>
<reference evidence="10 11" key="1">
    <citation type="journal article" date="2015" name="Environ. Microbiol.">
        <title>Methane oxidation coupled to nitrate reduction under hypoxia by the Gammaproteobacterium Methylomonas denitrificans, sp. nov. type strain FJG1.</title>
        <authorList>
            <person name="Kits K.D."/>
            <person name="Klotz M.G."/>
            <person name="Stein L.Y."/>
        </authorList>
    </citation>
    <scope>NUCLEOTIDE SEQUENCE [LARGE SCALE GENOMIC DNA]</scope>
    <source>
        <strain evidence="10 11">FJG1</strain>
    </source>
</reference>
<evidence type="ECO:0000256" key="6">
    <source>
        <dbReference type="PROSITE-ProRule" id="PRU00169"/>
    </source>
</evidence>
<dbReference type="Pfam" id="PF00072">
    <property type="entry name" value="Response_reg"/>
    <property type="match status" value="1"/>
</dbReference>
<dbReference type="OrthoDB" id="9764438at2"/>
<dbReference type="PROSITE" id="PS50109">
    <property type="entry name" value="HIS_KIN"/>
    <property type="match status" value="1"/>
</dbReference>
<keyword evidence="7" id="KW-0812">Transmembrane</keyword>
<dbReference type="CDD" id="cd00075">
    <property type="entry name" value="HATPase"/>
    <property type="match status" value="1"/>
</dbReference>
<dbReference type="Gene3D" id="1.10.287.130">
    <property type="match status" value="1"/>
</dbReference>
<proteinExistence type="predicted"/>
<dbReference type="GO" id="GO:0000155">
    <property type="term" value="F:phosphorelay sensor kinase activity"/>
    <property type="evidence" value="ECO:0007669"/>
    <property type="project" value="InterPro"/>
</dbReference>
<dbReference type="STRING" id="1538553.JT25_020400"/>
<comment type="catalytic activity">
    <reaction evidence="1">
        <text>ATP + protein L-histidine = ADP + protein N-phospho-L-histidine.</text>
        <dbReference type="EC" id="2.7.13.3"/>
    </reaction>
</comment>
<keyword evidence="7" id="KW-0472">Membrane</keyword>
<accession>A0A140E5Z6</accession>
<dbReference type="InterPro" id="IPR036097">
    <property type="entry name" value="HisK_dim/P_sf"/>
</dbReference>
<evidence type="ECO:0000313" key="10">
    <source>
        <dbReference type="EMBL" id="AMK78820.1"/>
    </source>
</evidence>
<keyword evidence="4 10" id="KW-0418">Kinase</keyword>
<dbReference type="InterPro" id="IPR001789">
    <property type="entry name" value="Sig_transdc_resp-reg_receiver"/>
</dbReference>
<evidence type="ECO:0000256" key="1">
    <source>
        <dbReference type="ARBA" id="ARBA00000085"/>
    </source>
</evidence>
<dbReference type="Pfam" id="PF02518">
    <property type="entry name" value="HATPase_c"/>
    <property type="match status" value="1"/>
</dbReference>
<dbReference type="EC" id="2.7.13.3" evidence="2"/>
<feature type="modified residue" description="4-aspartylphosphate" evidence="6">
    <location>
        <position position="548"/>
    </location>
</feature>
<dbReference type="Gene3D" id="3.30.565.10">
    <property type="entry name" value="Histidine kinase-like ATPase, C-terminal domain"/>
    <property type="match status" value="1"/>
</dbReference>
<dbReference type="InterPro" id="IPR036890">
    <property type="entry name" value="HATPase_C_sf"/>
</dbReference>
<dbReference type="EMBL" id="CP014476">
    <property type="protein sequence ID" value="AMK78820.1"/>
    <property type="molecule type" value="Genomic_DNA"/>
</dbReference>
<dbReference type="SUPFAM" id="SSF55874">
    <property type="entry name" value="ATPase domain of HSP90 chaperone/DNA topoisomerase II/histidine kinase"/>
    <property type="match status" value="1"/>
</dbReference>
<dbReference type="Proteomes" id="UP000030512">
    <property type="component" value="Chromosome"/>
</dbReference>
<dbReference type="SUPFAM" id="SSF52172">
    <property type="entry name" value="CheY-like"/>
    <property type="match status" value="1"/>
</dbReference>
<keyword evidence="11" id="KW-1185">Reference proteome</keyword>
<dbReference type="CDD" id="cd00156">
    <property type="entry name" value="REC"/>
    <property type="match status" value="1"/>
</dbReference>
<dbReference type="PANTHER" id="PTHR43711:SF1">
    <property type="entry name" value="HISTIDINE KINASE 1"/>
    <property type="match status" value="1"/>
</dbReference>
<keyword evidence="6" id="KW-0597">Phosphoprotein</keyword>
<dbReference type="AlphaFoldDB" id="A0A140E5Z6"/>
<evidence type="ECO:0000259" key="9">
    <source>
        <dbReference type="PROSITE" id="PS50110"/>
    </source>
</evidence>
<dbReference type="InterPro" id="IPR005467">
    <property type="entry name" value="His_kinase_dom"/>
</dbReference>
<dbReference type="SMART" id="SM00387">
    <property type="entry name" value="HATPase_c"/>
    <property type="match status" value="1"/>
</dbReference>
<protein>
    <recommendedName>
        <fullName evidence="2">histidine kinase</fullName>
        <ecNumber evidence="2">2.7.13.3</ecNumber>
    </recommendedName>
</protein>
<feature type="domain" description="Response regulatory" evidence="9">
    <location>
        <begin position="497"/>
        <end position="613"/>
    </location>
</feature>
<name>A0A140E5Z6_9GAMM</name>
<dbReference type="PROSITE" id="PS50110">
    <property type="entry name" value="RESPONSE_REGULATORY"/>
    <property type="match status" value="1"/>
</dbReference>
<dbReference type="InterPro" id="IPR011006">
    <property type="entry name" value="CheY-like_superfamily"/>
</dbReference>
<evidence type="ECO:0000256" key="3">
    <source>
        <dbReference type="ARBA" id="ARBA00022679"/>
    </source>
</evidence>
<keyword evidence="3" id="KW-0808">Transferase</keyword>
<feature type="transmembrane region" description="Helical" evidence="7">
    <location>
        <begin position="103"/>
        <end position="120"/>
    </location>
</feature>
<dbReference type="Gene3D" id="3.40.50.2300">
    <property type="match status" value="1"/>
</dbReference>
<sequence length="630" mass="69640">MVATGTCCMRKPNPFIEHLASKAFFRAPASRPLAGLLDTKLSLSPTKLFAIPQFDEDTERQFWEERYLVLLSPLKWALGLGAGAFLVYILLDLHIGNISNVEAFLRLPIVLVLLGLYRYLHVCVEAVAKINTIAKLSAGLSAANLIAVLLYDGNPRYYAETWPALLPMYFFSYGQMFMSLRATIGFGWSTSLAMPLAGYWLGLTVIDLIPSVLNLCIVNIFGVCTRCQLEAYARKSFREKRKAQLSAEDKTRFLQQMGHNLRQPLQALACYAAVLDTAQTNPPSNSAAFMANRMGLVIDELNAAFNHVLDIANLETGRQIPQPTSIDLNWLLTSLENQYAPQAAKRGIRLKVVLRRQEPYNLCSDGNILRQILGNLLDNAIKYTESGWILVSAVKTGNQHLTLHVCDSGPGIAEEMREEVFKEFVRNQRRQNDNKVPGLGIGLAYVATAVKCLPEHNLNLVCGSRFGCDFKLQLPIAEPMLAINSGLDKDGDFSGYFVMVVDDDAEVLQAIAKQLRAWGCLVHEASSLVETEELLAENDRDPDLLITDFYLGNRETAHDVIAAVHAACGPVPTMILSARAISDQEKTLLPHHTAILRKPAGAKALMEAMARTMQIAKSSDVKSCVANHHK</sequence>
<dbReference type="InterPro" id="IPR003594">
    <property type="entry name" value="HATPase_dom"/>
</dbReference>
<evidence type="ECO:0000313" key="11">
    <source>
        <dbReference type="Proteomes" id="UP000030512"/>
    </source>
</evidence>
<dbReference type="SUPFAM" id="SSF47384">
    <property type="entry name" value="Homodimeric domain of signal transducing histidine kinase"/>
    <property type="match status" value="1"/>
</dbReference>
<evidence type="ECO:0000256" key="2">
    <source>
        <dbReference type="ARBA" id="ARBA00012438"/>
    </source>
</evidence>